<name>A0ABN3EU52_9ACTN</name>
<reference evidence="2 3" key="1">
    <citation type="journal article" date="2019" name="Int. J. Syst. Evol. Microbiol.">
        <title>The Global Catalogue of Microorganisms (GCM) 10K type strain sequencing project: providing services to taxonomists for standard genome sequencing and annotation.</title>
        <authorList>
            <consortium name="The Broad Institute Genomics Platform"/>
            <consortium name="The Broad Institute Genome Sequencing Center for Infectious Disease"/>
            <person name="Wu L."/>
            <person name="Ma J."/>
        </authorList>
    </citation>
    <scope>NUCLEOTIDE SEQUENCE [LARGE SCALE GENOMIC DNA]</scope>
    <source>
        <strain evidence="2 3">JCM 7356</strain>
    </source>
</reference>
<feature type="domain" description="AAA" evidence="1">
    <location>
        <begin position="117"/>
        <end position="299"/>
    </location>
</feature>
<protein>
    <submittedName>
        <fullName evidence="2">ParA family protein</fullName>
    </submittedName>
</protein>
<evidence type="ECO:0000313" key="2">
    <source>
        <dbReference type="EMBL" id="GAA2271192.1"/>
    </source>
</evidence>
<dbReference type="PANTHER" id="PTHR13696">
    <property type="entry name" value="P-LOOP CONTAINING NUCLEOSIDE TRIPHOSPHATE HYDROLASE"/>
    <property type="match status" value="1"/>
</dbReference>
<evidence type="ECO:0000313" key="3">
    <source>
        <dbReference type="Proteomes" id="UP001500305"/>
    </source>
</evidence>
<proteinExistence type="predicted"/>
<dbReference type="InterPro" id="IPR050678">
    <property type="entry name" value="DNA_Partitioning_ATPase"/>
</dbReference>
<accession>A0ABN3EU52</accession>
<dbReference type="InterPro" id="IPR027417">
    <property type="entry name" value="P-loop_NTPase"/>
</dbReference>
<gene>
    <name evidence="2" type="ORF">GCM10010430_66350</name>
</gene>
<dbReference type="CDD" id="cd02042">
    <property type="entry name" value="ParAB_family"/>
    <property type="match status" value="1"/>
</dbReference>
<dbReference type="InterPro" id="IPR025669">
    <property type="entry name" value="AAA_dom"/>
</dbReference>
<dbReference type="PANTHER" id="PTHR13696:SF99">
    <property type="entry name" value="COBYRINIC ACID AC-DIAMIDE SYNTHASE"/>
    <property type="match status" value="1"/>
</dbReference>
<dbReference type="EMBL" id="BAAATR010000042">
    <property type="protein sequence ID" value="GAA2271192.1"/>
    <property type="molecule type" value="Genomic_DNA"/>
</dbReference>
<evidence type="ECO:0000259" key="1">
    <source>
        <dbReference type="Pfam" id="PF13614"/>
    </source>
</evidence>
<dbReference type="RefSeq" id="WP_344640268.1">
    <property type="nucleotide sequence ID" value="NZ_BAAATR010000042.1"/>
</dbReference>
<organism evidence="2 3">
    <name type="scientific">Kitasatospora cystarginea</name>
    <dbReference type="NCBI Taxonomy" id="58350"/>
    <lineage>
        <taxon>Bacteria</taxon>
        <taxon>Bacillati</taxon>
        <taxon>Actinomycetota</taxon>
        <taxon>Actinomycetes</taxon>
        <taxon>Kitasatosporales</taxon>
        <taxon>Streptomycetaceae</taxon>
        <taxon>Kitasatospora</taxon>
    </lineage>
</organism>
<dbReference type="Proteomes" id="UP001500305">
    <property type="component" value="Unassembled WGS sequence"/>
</dbReference>
<comment type="caution">
    <text evidence="2">The sequence shown here is derived from an EMBL/GenBank/DDBJ whole genome shotgun (WGS) entry which is preliminary data.</text>
</comment>
<dbReference type="Pfam" id="PF13614">
    <property type="entry name" value="AAA_31"/>
    <property type="match status" value="1"/>
</dbReference>
<keyword evidence="3" id="KW-1185">Reference proteome</keyword>
<dbReference type="SUPFAM" id="SSF52540">
    <property type="entry name" value="P-loop containing nucleoside triphosphate hydrolases"/>
    <property type="match status" value="1"/>
</dbReference>
<sequence>MTAPNMAEDRDKVVTKLPAQLRRELKIRAATVGVDIQDAVTEGIQAWRAADRPLGLIDTARSDSFSTYVPSALYKGFREDCSQQGLPYNQGLAQAIRLWLDAHPLPQRARMATGPRRIAFGNQKGGVGKTAMSAGVAQALAEMGYRVCIVDFDAQGHLTKQLGHDHLPIKSDSLVKNMVGDRASDLRDLLIEVDGDSFGSRLHLLPACTDGFLLDAKLATSREVRVKETALEKALAELEQDFDFVIIDCPPSLGYAMDNALYYARKRDGEPDGSSGIIIPVQAEDSSADAYTLLREQIDSLCGDLGIVIDDLGFIVNLFDIRKGYVVTSSLEGWKSLGHPAVIAVVNELKDQREAVRSKTPLLIYAPDGEQSEIMRNIAQRIAA</sequence>
<dbReference type="Gene3D" id="3.40.50.300">
    <property type="entry name" value="P-loop containing nucleotide triphosphate hydrolases"/>
    <property type="match status" value="1"/>
</dbReference>